<dbReference type="InterPro" id="IPR024158">
    <property type="entry name" value="Mt_import_TIM15"/>
</dbReference>
<dbReference type="PROSITE" id="PS51501">
    <property type="entry name" value="ZF_DNL"/>
    <property type="match status" value="1"/>
</dbReference>
<dbReference type="PANTHER" id="PTHR20922:SF13">
    <property type="entry name" value="DNL-TYPE ZINC FINGER PROTEIN"/>
    <property type="match status" value="1"/>
</dbReference>
<dbReference type="OrthoDB" id="512667at2759"/>
<dbReference type="GO" id="GO:0008270">
    <property type="term" value="F:zinc ion binding"/>
    <property type="evidence" value="ECO:0007669"/>
    <property type="project" value="UniProtKB-KW"/>
</dbReference>
<evidence type="ECO:0000313" key="7">
    <source>
        <dbReference type="EMBL" id="ANZ77699.1"/>
    </source>
</evidence>
<sequence>MLPRILASQALRQSSRTLLRSSRSPLLRKASSQFLNGFARWNSSQPLKVDKPQLMIAFTCKKCDTRSSHTFSKQAYTGGTVLIQCPGCKNRHLIADHLKIFSDEHINIQDLLAAKNESVSSSVEDLAFEDIPEKLKKVIGHHAKDASEEYKKKGQVKGGALPEGSDTDK</sequence>
<feature type="region of interest" description="Disordered" evidence="5">
    <location>
        <begin position="143"/>
        <end position="169"/>
    </location>
</feature>
<evidence type="ECO:0000256" key="5">
    <source>
        <dbReference type="SAM" id="MobiDB-lite"/>
    </source>
</evidence>
<dbReference type="InterPro" id="IPR007853">
    <property type="entry name" value="Znf_DNL-typ"/>
</dbReference>
<dbReference type="EMBL" id="CP014587">
    <property type="protein sequence ID" value="ANZ77699.1"/>
    <property type="molecule type" value="Genomic_DNA"/>
</dbReference>
<keyword evidence="2 4" id="KW-0863">Zinc-finger</keyword>
<reference evidence="7 8" key="1">
    <citation type="submission" date="2016-02" db="EMBL/GenBank/DDBJ databases">
        <title>Comparative genomic and transcriptomic foundation for Pichia pastoris.</title>
        <authorList>
            <person name="Love K.R."/>
            <person name="Shah K.A."/>
            <person name="Whittaker C.A."/>
            <person name="Wu J."/>
            <person name="Bartlett M.C."/>
            <person name="Ma D."/>
            <person name="Leeson R.L."/>
            <person name="Priest M."/>
            <person name="Young S.K."/>
            <person name="Love J.C."/>
        </authorList>
    </citation>
    <scope>NUCLEOTIDE SEQUENCE [LARGE SCALE GENOMIC DNA]</scope>
    <source>
        <strain evidence="7 8">ATCC 28485</strain>
    </source>
</reference>
<evidence type="ECO:0000256" key="1">
    <source>
        <dbReference type="ARBA" id="ARBA00022723"/>
    </source>
</evidence>
<protein>
    <submittedName>
        <fullName evidence="7">BA75_04906T0</fullName>
    </submittedName>
</protein>
<organism evidence="7 8">
    <name type="scientific">Komagataella pastoris</name>
    <name type="common">Yeast</name>
    <name type="synonym">Pichia pastoris</name>
    <dbReference type="NCBI Taxonomy" id="4922"/>
    <lineage>
        <taxon>Eukaryota</taxon>
        <taxon>Fungi</taxon>
        <taxon>Dikarya</taxon>
        <taxon>Ascomycota</taxon>
        <taxon>Saccharomycotina</taxon>
        <taxon>Pichiomycetes</taxon>
        <taxon>Pichiales</taxon>
        <taxon>Pichiaceae</taxon>
        <taxon>Komagataella</taxon>
    </lineage>
</organism>
<gene>
    <name evidence="7" type="primary">ZIM17</name>
    <name evidence="7" type="ORF">ATY40_BA7504906</name>
</gene>
<keyword evidence="3" id="KW-0862">Zinc</keyword>
<name>A0A1B2JI28_PICPA</name>
<proteinExistence type="predicted"/>
<dbReference type="GO" id="GO:0051087">
    <property type="term" value="F:protein-folding chaperone binding"/>
    <property type="evidence" value="ECO:0007669"/>
    <property type="project" value="TreeGrafter"/>
</dbReference>
<evidence type="ECO:0000256" key="2">
    <source>
        <dbReference type="ARBA" id="ARBA00022771"/>
    </source>
</evidence>
<dbReference type="Proteomes" id="UP000094565">
    <property type="component" value="Chromosome 4"/>
</dbReference>
<keyword evidence="8" id="KW-1185">Reference proteome</keyword>
<dbReference type="GO" id="GO:0005739">
    <property type="term" value="C:mitochondrion"/>
    <property type="evidence" value="ECO:0007669"/>
    <property type="project" value="TreeGrafter"/>
</dbReference>
<evidence type="ECO:0000313" key="8">
    <source>
        <dbReference type="Proteomes" id="UP000094565"/>
    </source>
</evidence>
<evidence type="ECO:0000256" key="3">
    <source>
        <dbReference type="ARBA" id="ARBA00022833"/>
    </source>
</evidence>
<dbReference type="Pfam" id="PF05180">
    <property type="entry name" value="zf-DNL"/>
    <property type="match status" value="1"/>
</dbReference>
<evidence type="ECO:0000259" key="6">
    <source>
        <dbReference type="PROSITE" id="PS51501"/>
    </source>
</evidence>
<feature type="compositionally biased region" description="Basic and acidic residues" evidence="5">
    <location>
        <begin position="143"/>
        <end position="152"/>
    </location>
</feature>
<dbReference type="PANTHER" id="PTHR20922">
    <property type="entry name" value="DNL-TYPE ZINC FINGER PROTEIN"/>
    <property type="match status" value="1"/>
</dbReference>
<evidence type="ECO:0000256" key="4">
    <source>
        <dbReference type="PROSITE-ProRule" id="PRU00834"/>
    </source>
</evidence>
<dbReference type="GO" id="GO:0050821">
    <property type="term" value="P:protein stabilization"/>
    <property type="evidence" value="ECO:0007669"/>
    <property type="project" value="TreeGrafter"/>
</dbReference>
<dbReference type="AlphaFoldDB" id="A0A1B2JI28"/>
<dbReference type="GO" id="GO:0006457">
    <property type="term" value="P:protein folding"/>
    <property type="evidence" value="ECO:0007669"/>
    <property type="project" value="TreeGrafter"/>
</dbReference>
<keyword evidence="1" id="KW-0479">Metal-binding</keyword>
<dbReference type="GO" id="GO:0030150">
    <property type="term" value="P:protein import into mitochondrial matrix"/>
    <property type="evidence" value="ECO:0007669"/>
    <property type="project" value="TreeGrafter"/>
</dbReference>
<feature type="domain" description="DNL-type" evidence="6">
    <location>
        <begin position="49"/>
        <end position="144"/>
    </location>
</feature>
<accession>A0A1B2JI28</accession>